<dbReference type="PROSITE" id="PS52050">
    <property type="entry name" value="WYL"/>
    <property type="match status" value="1"/>
</dbReference>
<proteinExistence type="predicted"/>
<evidence type="ECO:0000259" key="2">
    <source>
        <dbReference type="Pfam" id="PF13280"/>
    </source>
</evidence>
<evidence type="ECO:0000313" key="5">
    <source>
        <dbReference type="EMBL" id="RRJ87169.1"/>
    </source>
</evidence>
<evidence type="ECO:0000256" key="1">
    <source>
        <dbReference type="SAM" id="MobiDB-lite"/>
    </source>
</evidence>
<organism evidence="5 6">
    <name type="scientific">Gulosibacter macacae</name>
    <dbReference type="NCBI Taxonomy" id="2488791"/>
    <lineage>
        <taxon>Bacteria</taxon>
        <taxon>Bacillati</taxon>
        <taxon>Actinomycetota</taxon>
        <taxon>Actinomycetes</taxon>
        <taxon>Micrococcales</taxon>
        <taxon>Microbacteriaceae</taxon>
        <taxon>Gulosibacter</taxon>
    </lineage>
</organism>
<dbReference type="Proteomes" id="UP000274391">
    <property type="component" value="Unassembled WGS sequence"/>
</dbReference>
<reference evidence="5 6" key="1">
    <citation type="submission" date="2018-11" db="EMBL/GenBank/DDBJ databases">
        <title>YIM 102482-1 draft genome.</title>
        <authorList>
            <person name="Li G."/>
            <person name="Jiang Y."/>
        </authorList>
    </citation>
    <scope>NUCLEOTIDE SEQUENCE [LARGE SCALE GENOMIC DNA]</scope>
    <source>
        <strain evidence="5 6">YIM 102482-1</strain>
    </source>
</reference>
<feature type="domain" description="WCX" evidence="4">
    <location>
        <begin position="241"/>
        <end position="315"/>
    </location>
</feature>
<dbReference type="PIRSF" id="PIRSF016838">
    <property type="entry name" value="PafC"/>
    <property type="match status" value="1"/>
</dbReference>
<dbReference type="Pfam" id="PF19187">
    <property type="entry name" value="HTH_PafC"/>
    <property type="match status" value="1"/>
</dbReference>
<dbReference type="RefSeq" id="WP_124970852.1">
    <property type="nucleotide sequence ID" value="NZ_RQVS01000005.1"/>
</dbReference>
<dbReference type="InterPro" id="IPR043839">
    <property type="entry name" value="PafC_HTH"/>
</dbReference>
<dbReference type="PANTHER" id="PTHR34580:SF3">
    <property type="entry name" value="PROTEIN PAFB"/>
    <property type="match status" value="1"/>
</dbReference>
<dbReference type="EMBL" id="RQVS01000005">
    <property type="protein sequence ID" value="RRJ87169.1"/>
    <property type="molecule type" value="Genomic_DNA"/>
</dbReference>
<protein>
    <submittedName>
        <fullName evidence="5">WYL domain-containing protein</fullName>
    </submittedName>
</protein>
<evidence type="ECO:0000259" key="4">
    <source>
        <dbReference type="Pfam" id="PF25583"/>
    </source>
</evidence>
<dbReference type="Pfam" id="PF13280">
    <property type="entry name" value="WYL"/>
    <property type="match status" value="1"/>
</dbReference>
<dbReference type="InterPro" id="IPR057727">
    <property type="entry name" value="WCX_dom"/>
</dbReference>
<comment type="caution">
    <text evidence="5">The sequence shown here is derived from an EMBL/GenBank/DDBJ whole genome shotgun (WGS) entry which is preliminary data.</text>
</comment>
<feature type="domain" description="WYL" evidence="2">
    <location>
        <begin position="148"/>
        <end position="214"/>
    </location>
</feature>
<dbReference type="InterPro" id="IPR026881">
    <property type="entry name" value="WYL_dom"/>
</dbReference>
<feature type="compositionally biased region" description="Low complexity" evidence="1">
    <location>
        <begin position="318"/>
        <end position="335"/>
    </location>
</feature>
<gene>
    <name evidence="5" type="ORF">EG850_04925</name>
</gene>
<dbReference type="OrthoDB" id="3171994at2"/>
<feature type="domain" description="PafC HTH" evidence="3">
    <location>
        <begin position="20"/>
        <end position="127"/>
    </location>
</feature>
<evidence type="ECO:0000259" key="3">
    <source>
        <dbReference type="Pfam" id="PF19187"/>
    </source>
</evidence>
<dbReference type="InterPro" id="IPR028349">
    <property type="entry name" value="PafC-like"/>
</dbReference>
<dbReference type="PANTHER" id="PTHR34580">
    <property type="match status" value="1"/>
</dbReference>
<dbReference type="AlphaFoldDB" id="A0A3P3W0F0"/>
<evidence type="ECO:0000313" key="6">
    <source>
        <dbReference type="Proteomes" id="UP000274391"/>
    </source>
</evidence>
<accession>A0A3P3W0F0</accession>
<sequence length="341" mass="36997">MAEPKIDALLLASVLDVLRGHPHGHDLASLAERFGMSTARMRSVIEFLWTVGVRDEQGFDDPSSMFDFDAEALDDDWVRLTHDPVRTAPTRFTSAEHAAVLTGLSVLRASANAEEAARIDALAAKLTGVTSETHESAPGAGRSVDRWLEPIRTALERGEQLRIHYRGEFADAGRWRQVDPLRLEVRGASTYLNAWCHEAREPRWFRTDRIRDLERTELPAGTHTESERARPLEVRKASGPEVDLAVAPSAIALIRPYLAGKPVPEPDADGMVRIRVKLRATGVAVRLAAEQAGAIIVEGPAEVRNEVAKWAEAALAALDDPAGDPEAAGSASAEPAPNPSA</sequence>
<name>A0A3P3W0F0_9MICO</name>
<feature type="region of interest" description="Disordered" evidence="1">
    <location>
        <begin position="318"/>
        <end position="341"/>
    </location>
</feature>
<dbReference type="Pfam" id="PF25583">
    <property type="entry name" value="WCX"/>
    <property type="match status" value="1"/>
</dbReference>
<keyword evidence="6" id="KW-1185">Reference proteome</keyword>
<dbReference type="InterPro" id="IPR051534">
    <property type="entry name" value="CBASS_pafABC_assoc_protein"/>
</dbReference>